<accession>A0A9P4QQN0</accession>
<protein>
    <submittedName>
        <fullName evidence="2">Uncharacterized protein</fullName>
    </submittedName>
</protein>
<evidence type="ECO:0000313" key="2">
    <source>
        <dbReference type="EMBL" id="KAF2731958.1"/>
    </source>
</evidence>
<dbReference type="Gene3D" id="1.10.238.10">
    <property type="entry name" value="EF-hand"/>
    <property type="match status" value="1"/>
</dbReference>
<proteinExistence type="predicted"/>
<evidence type="ECO:0000313" key="3">
    <source>
        <dbReference type="Proteomes" id="UP000799444"/>
    </source>
</evidence>
<comment type="caution">
    <text evidence="2">The sequence shown here is derived from an EMBL/GenBank/DDBJ whole genome shotgun (WGS) entry which is preliminary data.</text>
</comment>
<gene>
    <name evidence="2" type="ORF">EJ04DRAFT_578747</name>
</gene>
<dbReference type="EMBL" id="ML996186">
    <property type="protein sequence ID" value="KAF2731958.1"/>
    <property type="molecule type" value="Genomic_DNA"/>
</dbReference>
<name>A0A9P4QQN0_9PLEO</name>
<dbReference type="SUPFAM" id="SSF47473">
    <property type="entry name" value="EF-hand"/>
    <property type="match status" value="1"/>
</dbReference>
<dbReference type="InterPro" id="IPR018247">
    <property type="entry name" value="EF_Hand_1_Ca_BS"/>
</dbReference>
<dbReference type="OrthoDB" id="7464126at2759"/>
<reference evidence="2" key="1">
    <citation type="journal article" date="2020" name="Stud. Mycol.">
        <title>101 Dothideomycetes genomes: a test case for predicting lifestyles and emergence of pathogens.</title>
        <authorList>
            <person name="Haridas S."/>
            <person name="Albert R."/>
            <person name="Binder M."/>
            <person name="Bloem J."/>
            <person name="Labutti K."/>
            <person name="Salamov A."/>
            <person name="Andreopoulos B."/>
            <person name="Baker S."/>
            <person name="Barry K."/>
            <person name="Bills G."/>
            <person name="Bluhm B."/>
            <person name="Cannon C."/>
            <person name="Castanera R."/>
            <person name="Culley D."/>
            <person name="Daum C."/>
            <person name="Ezra D."/>
            <person name="Gonzalez J."/>
            <person name="Henrissat B."/>
            <person name="Kuo A."/>
            <person name="Liang C."/>
            <person name="Lipzen A."/>
            <person name="Lutzoni F."/>
            <person name="Magnuson J."/>
            <person name="Mondo S."/>
            <person name="Nolan M."/>
            <person name="Ohm R."/>
            <person name="Pangilinan J."/>
            <person name="Park H.-J."/>
            <person name="Ramirez L."/>
            <person name="Alfaro M."/>
            <person name="Sun H."/>
            <person name="Tritt A."/>
            <person name="Yoshinaga Y."/>
            <person name="Zwiers L.-H."/>
            <person name="Turgeon B."/>
            <person name="Goodwin S."/>
            <person name="Spatafora J."/>
            <person name="Crous P."/>
            <person name="Grigoriev I."/>
        </authorList>
    </citation>
    <scope>NUCLEOTIDE SEQUENCE</scope>
    <source>
        <strain evidence="2">CBS 125425</strain>
    </source>
</reference>
<keyword evidence="3" id="KW-1185">Reference proteome</keyword>
<evidence type="ECO:0000256" key="1">
    <source>
        <dbReference type="ARBA" id="ARBA00022837"/>
    </source>
</evidence>
<keyword evidence="1" id="KW-0106">Calcium</keyword>
<sequence>MSFGYSVGDFIAAADKAFLVWKKCKSAPEDYADLAHRVHVLAVTLSASKDYLDQNASQPSSSLQALTLARKGCLETLGEVEELLSRYTDVGNIPGSSYRQRPYLQVAKFITKDIEGLKAKLSNHAHLLQLGLNSTTRSTVTDLQAKLDTLLQQYQQGARRPSVFSSVSNNTLQVDQGALLRHITTDLEDDYLNADAIEMNKPYIASWLSEVVADGRLDDVPRLSVADDSLSLAYSLTVSTPTGDADSRSTMERVSSMSNLAIKTIPENVSTSSGSIFTDHLSTCDMSSNADTSVSAFTAITPPETETVFPMLLSYFKTDPDAPMNAAIMSYRINESFRQQDWSHRGFLTRKEVMTVCEDIIKHLEHTQSLPTNDAAKVLGNLQGFVIYSDLNRDGQLSEQEYQSLIQRLIENVATLRHRSILKELDTTSLYHAKDCRNGLPWCEKKSAHKMATPPLDVFSGDWKPERAWMAAKSFTAMAKDAESVVNTIGTFERDWLLTLSGSLRRYTVESLVSVRKAALAFTLFEDPDKGLRLSDLDAMILSYGLRNESTLSRASSQEILNLQQLKIAMIVSFDILCHIKAFSGYLPANSKERLNQKSSFQRSKTLQQTWSIRHMSFRARIIAQKVKKWDDQVRQKIIDVRQWKGLADIKMNALLEVKQSMEIDRRVVTRILKQESFRIKVKALKLFPTATDTLKDRKFRISVSIDYEEQPPWVTPKQKGKRGHDHDVELVMPFMSKRDELPPIWKVQAYSSIKILLLDADGRSLPTNHNAPDQDVLIRQKIWKDEDDWWNNKVQGEIVLRTSFAEAKFEVEMLGYEHLRSTVAPFKRNWAQFSRDIWPLMHGNATVMPCSLIEEGLSTRHTRSLDGTEGGVVQLDNLLQDALDAWL</sequence>
<dbReference type="AlphaFoldDB" id="A0A9P4QQN0"/>
<organism evidence="2 3">
    <name type="scientific">Polyplosphaeria fusca</name>
    <dbReference type="NCBI Taxonomy" id="682080"/>
    <lineage>
        <taxon>Eukaryota</taxon>
        <taxon>Fungi</taxon>
        <taxon>Dikarya</taxon>
        <taxon>Ascomycota</taxon>
        <taxon>Pezizomycotina</taxon>
        <taxon>Dothideomycetes</taxon>
        <taxon>Pleosporomycetidae</taxon>
        <taxon>Pleosporales</taxon>
        <taxon>Tetraplosphaeriaceae</taxon>
        <taxon>Polyplosphaeria</taxon>
    </lineage>
</organism>
<dbReference type="Proteomes" id="UP000799444">
    <property type="component" value="Unassembled WGS sequence"/>
</dbReference>
<dbReference type="PROSITE" id="PS00018">
    <property type="entry name" value="EF_HAND_1"/>
    <property type="match status" value="1"/>
</dbReference>
<dbReference type="InterPro" id="IPR011992">
    <property type="entry name" value="EF-hand-dom_pair"/>
</dbReference>